<feature type="transmembrane region" description="Helical" evidence="1">
    <location>
        <begin position="64"/>
        <end position="84"/>
    </location>
</feature>
<name>A0ABR7YUA8_9SPHI</name>
<keyword evidence="3" id="KW-1185">Reference proteome</keyword>
<keyword evidence="1" id="KW-0472">Membrane</keyword>
<evidence type="ECO:0000256" key="1">
    <source>
        <dbReference type="SAM" id="Phobius"/>
    </source>
</evidence>
<dbReference type="Proteomes" id="UP000602759">
    <property type="component" value="Unassembled WGS sequence"/>
</dbReference>
<proteinExistence type="predicted"/>
<sequence>MKAHHTYLKFCCFLTGLSYPLIRNSSEQSVKNAKKYTGALLIIMLVWFFIGYCFATRYLHMGEAGGIIGGLLMAFIILQIERIIILSHHISRGGKVFRVILGLVMALLGAMIMDQFTFKDDIELRKSQVLSLRVEEAIKISEVDIRRQVAEIDSMLDGSNKKLFSLSEELQKRPVIVTSYTTGSITRDSSGNQLNSTTQRNTSVADNPLKIEFEFLQNQIGELNKKKFELSQSITELRTKKEQELKEATGFLDELVLLKEVVAESWVGMFVYSLFLFFFLSLELFILIMKMSDKESDYDKLIAHQVDVRLEMLSQLKISPTQQLH</sequence>
<accession>A0ABR7YUA8</accession>
<keyword evidence="1" id="KW-0812">Transmembrane</keyword>
<keyword evidence="1" id="KW-1133">Transmembrane helix</keyword>
<gene>
    <name evidence="2" type="ORF">H8B06_19095</name>
</gene>
<dbReference type="InterPro" id="IPR025519">
    <property type="entry name" value="DUF4407"/>
</dbReference>
<feature type="transmembrane region" description="Helical" evidence="1">
    <location>
        <begin position="36"/>
        <end position="58"/>
    </location>
</feature>
<protein>
    <submittedName>
        <fullName evidence="2">DUF4407 domain-containing protein</fullName>
    </submittedName>
</protein>
<organism evidence="2 3">
    <name type="scientific">Sphingobacterium micropteri</name>
    <dbReference type="NCBI Taxonomy" id="2763501"/>
    <lineage>
        <taxon>Bacteria</taxon>
        <taxon>Pseudomonadati</taxon>
        <taxon>Bacteroidota</taxon>
        <taxon>Sphingobacteriia</taxon>
        <taxon>Sphingobacteriales</taxon>
        <taxon>Sphingobacteriaceae</taxon>
        <taxon>Sphingobacterium</taxon>
    </lineage>
</organism>
<feature type="transmembrane region" description="Helical" evidence="1">
    <location>
        <begin position="266"/>
        <end position="288"/>
    </location>
</feature>
<feature type="transmembrane region" description="Helical" evidence="1">
    <location>
        <begin position="96"/>
        <end position="113"/>
    </location>
</feature>
<evidence type="ECO:0000313" key="2">
    <source>
        <dbReference type="EMBL" id="MBD1434936.1"/>
    </source>
</evidence>
<comment type="caution">
    <text evidence="2">The sequence shown here is derived from an EMBL/GenBank/DDBJ whole genome shotgun (WGS) entry which is preliminary data.</text>
</comment>
<dbReference type="RefSeq" id="WP_190995790.1">
    <property type="nucleotide sequence ID" value="NZ_JACOIK010000016.1"/>
</dbReference>
<dbReference type="Pfam" id="PF14362">
    <property type="entry name" value="DUF4407"/>
    <property type="match status" value="1"/>
</dbReference>
<evidence type="ECO:0000313" key="3">
    <source>
        <dbReference type="Proteomes" id="UP000602759"/>
    </source>
</evidence>
<dbReference type="EMBL" id="JACOIK010000016">
    <property type="protein sequence ID" value="MBD1434936.1"/>
    <property type="molecule type" value="Genomic_DNA"/>
</dbReference>
<reference evidence="2 3" key="1">
    <citation type="submission" date="2020-08" db="EMBL/GenBank/DDBJ databases">
        <title>Sphingobacterium sp. DN00404 isolated from aquaculture water.</title>
        <authorList>
            <person name="Zhang M."/>
        </authorList>
    </citation>
    <scope>NUCLEOTIDE SEQUENCE [LARGE SCALE GENOMIC DNA]</scope>
    <source>
        <strain evidence="2 3">DN00404</strain>
    </source>
</reference>